<reference evidence="2 3" key="1">
    <citation type="journal article" date="2023" name="Plants (Basel)">
        <title>Bridging the Gap: Combining Genomics and Transcriptomics Approaches to Understand Stylosanthes scabra, an Orphan Legume from the Brazilian Caatinga.</title>
        <authorList>
            <person name="Ferreira-Neto J.R.C."/>
            <person name="da Silva M.D."/>
            <person name="Binneck E."/>
            <person name="de Melo N.F."/>
            <person name="da Silva R.H."/>
            <person name="de Melo A.L.T.M."/>
            <person name="Pandolfi V."/>
            <person name="Bustamante F.O."/>
            <person name="Brasileiro-Vidal A.C."/>
            <person name="Benko-Iseppon A.M."/>
        </authorList>
    </citation>
    <scope>NUCLEOTIDE SEQUENCE [LARGE SCALE GENOMIC DNA]</scope>
    <source>
        <tissue evidence="2">Leaves</tissue>
    </source>
</reference>
<evidence type="ECO:0000256" key="1">
    <source>
        <dbReference type="SAM" id="MobiDB-lite"/>
    </source>
</evidence>
<accession>A0ABU6S629</accession>
<feature type="region of interest" description="Disordered" evidence="1">
    <location>
        <begin position="50"/>
        <end position="88"/>
    </location>
</feature>
<dbReference type="EMBL" id="JASCZI010060441">
    <property type="protein sequence ID" value="MED6131563.1"/>
    <property type="molecule type" value="Genomic_DNA"/>
</dbReference>
<organism evidence="2 3">
    <name type="scientific">Stylosanthes scabra</name>
    <dbReference type="NCBI Taxonomy" id="79078"/>
    <lineage>
        <taxon>Eukaryota</taxon>
        <taxon>Viridiplantae</taxon>
        <taxon>Streptophyta</taxon>
        <taxon>Embryophyta</taxon>
        <taxon>Tracheophyta</taxon>
        <taxon>Spermatophyta</taxon>
        <taxon>Magnoliopsida</taxon>
        <taxon>eudicotyledons</taxon>
        <taxon>Gunneridae</taxon>
        <taxon>Pentapetalae</taxon>
        <taxon>rosids</taxon>
        <taxon>fabids</taxon>
        <taxon>Fabales</taxon>
        <taxon>Fabaceae</taxon>
        <taxon>Papilionoideae</taxon>
        <taxon>50 kb inversion clade</taxon>
        <taxon>dalbergioids sensu lato</taxon>
        <taxon>Dalbergieae</taxon>
        <taxon>Pterocarpus clade</taxon>
        <taxon>Stylosanthes</taxon>
    </lineage>
</organism>
<name>A0ABU6S629_9FABA</name>
<keyword evidence="3" id="KW-1185">Reference proteome</keyword>
<dbReference type="Proteomes" id="UP001341840">
    <property type="component" value="Unassembled WGS sequence"/>
</dbReference>
<evidence type="ECO:0000313" key="2">
    <source>
        <dbReference type="EMBL" id="MED6131563.1"/>
    </source>
</evidence>
<protein>
    <submittedName>
        <fullName evidence="2">Uncharacterized protein</fullName>
    </submittedName>
</protein>
<evidence type="ECO:0000313" key="3">
    <source>
        <dbReference type="Proteomes" id="UP001341840"/>
    </source>
</evidence>
<comment type="caution">
    <text evidence="2">The sequence shown here is derived from an EMBL/GenBank/DDBJ whole genome shotgun (WGS) entry which is preliminary data.</text>
</comment>
<sequence>MIIRGVLLHFISKPFRCKAPVGDLRMIEAHTRDKLSLLNHITLLNPSLHFSQAHNPTDPNHRRRRTPVVAVRRGGGRSPRQPSPSHKLRRLVPAFADSNAAQPPLSLHGSRRLFAVVAVTATVFSFSLLSLTVQPPSLPPRCCRPFSSLVGASVLVGCFNELGCSCHCWRRCEFECHRRRTQQAVPKSSKRRVCW</sequence>
<gene>
    <name evidence="2" type="ORF">PIB30_010883</name>
</gene>
<proteinExistence type="predicted"/>
<feature type="compositionally biased region" description="Low complexity" evidence="1">
    <location>
        <begin position="67"/>
        <end position="85"/>
    </location>
</feature>